<dbReference type="AlphaFoldDB" id="A0A438I198"/>
<name>A0A438I198_VITVI</name>
<dbReference type="SUPFAM" id="SSF47616">
    <property type="entry name" value="GST C-terminal domain-like"/>
    <property type="match status" value="1"/>
</dbReference>
<dbReference type="Gene3D" id="1.20.1050.10">
    <property type="match status" value="1"/>
</dbReference>
<reference evidence="1 2" key="1">
    <citation type="journal article" date="2018" name="PLoS Genet.">
        <title>Population sequencing reveals clonal diversity and ancestral inbreeding in the grapevine cultivar Chardonnay.</title>
        <authorList>
            <person name="Roach M.J."/>
            <person name="Johnson D.L."/>
            <person name="Bohlmann J."/>
            <person name="van Vuuren H.J."/>
            <person name="Jones S.J."/>
            <person name="Pretorius I.S."/>
            <person name="Schmidt S.A."/>
            <person name="Borneman A.R."/>
        </authorList>
    </citation>
    <scope>NUCLEOTIDE SEQUENCE [LARGE SCALE GENOMIC DNA]</scope>
    <source>
        <strain evidence="2">cv. Chardonnay</strain>
        <tissue evidence="1">Leaf</tissue>
    </source>
</reference>
<evidence type="ECO:0000313" key="2">
    <source>
        <dbReference type="Proteomes" id="UP000288805"/>
    </source>
</evidence>
<comment type="caution">
    <text evidence="1">The sequence shown here is derived from an EMBL/GenBank/DDBJ whole genome shotgun (WGS) entry which is preliminary data.</text>
</comment>
<proteinExistence type="predicted"/>
<dbReference type="GO" id="GO:0016740">
    <property type="term" value="F:transferase activity"/>
    <property type="evidence" value="ECO:0007669"/>
    <property type="project" value="UniProtKB-KW"/>
</dbReference>
<evidence type="ECO:0000313" key="1">
    <source>
        <dbReference type="EMBL" id="RVW90489.1"/>
    </source>
</evidence>
<dbReference type="Proteomes" id="UP000288805">
    <property type="component" value="Unassembled WGS sequence"/>
</dbReference>
<gene>
    <name evidence="1" type="primary">GSTU9_5</name>
    <name evidence="1" type="ORF">CK203_031001</name>
</gene>
<dbReference type="EMBL" id="QGNW01000154">
    <property type="protein sequence ID" value="RVW90489.1"/>
    <property type="molecule type" value="Genomic_DNA"/>
</dbReference>
<accession>A0A438I198</accession>
<dbReference type="InterPro" id="IPR036282">
    <property type="entry name" value="Glutathione-S-Trfase_C_sf"/>
</dbReference>
<sequence>MGKHKRKPSRHCAVFMICAHKAQEEALGVKFIDPEIYPPVYSWVTALTELAVVKEFRPPHEKLVEILQFVRQSALQSSAA</sequence>
<organism evidence="1 2">
    <name type="scientific">Vitis vinifera</name>
    <name type="common">Grape</name>
    <dbReference type="NCBI Taxonomy" id="29760"/>
    <lineage>
        <taxon>Eukaryota</taxon>
        <taxon>Viridiplantae</taxon>
        <taxon>Streptophyta</taxon>
        <taxon>Embryophyta</taxon>
        <taxon>Tracheophyta</taxon>
        <taxon>Spermatophyta</taxon>
        <taxon>Magnoliopsida</taxon>
        <taxon>eudicotyledons</taxon>
        <taxon>Gunneridae</taxon>
        <taxon>Pentapetalae</taxon>
        <taxon>rosids</taxon>
        <taxon>Vitales</taxon>
        <taxon>Vitaceae</taxon>
        <taxon>Viteae</taxon>
        <taxon>Vitis</taxon>
    </lineage>
</organism>
<keyword evidence="1" id="KW-0808">Transferase</keyword>
<protein>
    <submittedName>
        <fullName evidence="1">Glutathione S-transferase U9</fullName>
    </submittedName>
</protein>